<dbReference type="PANTHER" id="PTHR35011:SF10">
    <property type="entry name" value="TRAP TRANSPORTER SMALL PERMEASE PROTEIN"/>
    <property type="match status" value="1"/>
</dbReference>
<keyword evidence="7 9" id="KW-0472">Membrane</keyword>
<keyword evidence="2 9" id="KW-0813">Transport</keyword>
<feature type="domain" description="Tripartite ATP-independent periplasmic transporters DctQ component" evidence="10">
    <location>
        <begin position="23"/>
        <end position="147"/>
    </location>
</feature>
<sequence>MRRMLDRMYHLAGLVSGCCIIAICLLILARVVGRWFGIVVPSSDDIAGFMLAASCFMALAYTLQAGGHIRVSLFTSRLTHAKSKGVERLVLILSSILVSYLCYQLCYMVWESWQFEEVTSGYLPLPLWLVQLPVAIGMCIFTIALLDLSFCHFAYGKRIPKSEEESIADGNAIEGLGQERITKGKQA</sequence>
<accession>A0A420EBN3</accession>
<evidence type="ECO:0000256" key="6">
    <source>
        <dbReference type="ARBA" id="ARBA00022989"/>
    </source>
</evidence>
<reference evidence="11 12" key="1">
    <citation type="submission" date="2018-09" db="EMBL/GenBank/DDBJ databases">
        <authorList>
            <person name="Wang Z."/>
        </authorList>
    </citation>
    <scope>NUCLEOTIDE SEQUENCE [LARGE SCALE GENOMIC DNA]</scope>
    <source>
        <strain evidence="11 12">ALS 81</strain>
    </source>
</reference>
<dbReference type="EMBL" id="RAQO01000006">
    <property type="protein sequence ID" value="RKF18086.1"/>
    <property type="molecule type" value="Genomic_DNA"/>
</dbReference>
<feature type="transmembrane region" description="Helical" evidence="9">
    <location>
        <begin position="49"/>
        <end position="69"/>
    </location>
</feature>
<keyword evidence="3" id="KW-1003">Cell membrane</keyword>
<dbReference type="Proteomes" id="UP000286482">
    <property type="component" value="Unassembled WGS sequence"/>
</dbReference>
<dbReference type="GO" id="GO:0015740">
    <property type="term" value="P:C4-dicarboxylate transport"/>
    <property type="evidence" value="ECO:0007669"/>
    <property type="project" value="TreeGrafter"/>
</dbReference>
<feature type="transmembrane region" description="Helical" evidence="9">
    <location>
        <begin position="130"/>
        <end position="155"/>
    </location>
</feature>
<evidence type="ECO:0000256" key="9">
    <source>
        <dbReference type="RuleBase" id="RU369079"/>
    </source>
</evidence>
<comment type="caution">
    <text evidence="11">The sequence shown here is derived from an EMBL/GenBank/DDBJ whole genome shotgun (WGS) entry which is preliminary data.</text>
</comment>
<name>A0A420EBN3_9ALTE</name>
<evidence type="ECO:0000256" key="8">
    <source>
        <dbReference type="ARBA" id="ARBA00038436"/>
    </source>
</evidence>
<evidence type="ECO:0000259" key="10">
    <source>
        <dbReference type="Pfam" id="PF04290"/>
    </source>
</evidence>
<evidence type="ECO:0000313" key="12">
    <source>
        <dbReference type="Proteomes" id="UP000286482"/>
    </source>
</evidence>
<gene>
    <name evidence="11" type="ORF">DBZ36_12680</name>
</gene>
<evidence type="ECO:0000313" key="11">
    <source>
        <dbReference type="EMBL" id="RKF18086.1"/>
    </source>
</evidence>
<keyword evidence="12" id="KW-1185">Reference proteome</keyword>
<evidence type="ECO:0000256" key="7">
    <source>
        <dbReference type="ARBA" id="ARBA00023136"/>
    </source>
</evidence>
<proteinExistence type="inferred from homology"/>
<feature type="transmembrane region" description="Helical" evidence="9">
    <location>
        <begin position="89"/>
        <end position="110"/>
    </location>
</feature>
<dbReference type="PANTHER" id="PTHR35011">
    <property type="entry name" value="2,3-DIKETO-L-GULONATE TRAP TRANSPORTER SMALL PERMEASE PROTEIN YIAM"/>
    <property type="match status" value="1"/>
</dbReference>
<dbReference type="RefSeq" id="WP_120355312.1">
    <property type="nucleotide sequence ID" value="NZ_RAQO01000006.1"/>
</dbReference>
<dbReference type="InterPro" id="IPR007387">
    <property type="entry name" value="TRAP_DctQ"/>
</dbReference>
<evidence type="ECO:0000256" key="1">
    <source>
        <dbReference type="ARBA" id="ARBA00004429"/>
    </source>
</evidence>
<protein>
    <recommendedName>
        <fullName evidence="9">TRAP transporter small permease protein</fullName>
    </recommendedName>
</protein>
<dbReference type="InterPro" id="IPR055348">
    <property type="entry name" value="DctQ"/>
</dbReference>
<evidence type="ECO:0000256" key="2">
    <source>
        <dbReference type="ARBA" id="ARBA00022448"/>
    </source>
</evidence>
<comment type="subunit">
    <text evidence="9">The complex comprises the extracytoplasmic solute receptor protein and the two transmembrane proteins.</text>
</comment>
<evidence type="ECO:0000256" key="4">
    <source>
        <dbReference type="ARBA" id="ARBA00022519"/>
    </source>
</evidence>
<organism evidence="11 12">
    <name type="scientific">Alginatibacterium sediminis</name>
    <dbReference type="NCBI Taxonomy" id="2164068"/>
    <lineage>
        <taxon>Bacteria</taxon>
        <taxon>Pseudomonadati</taxon>
        <taxon>Pseudomonadota</taxon>
        <taxon>Gammaproteobacteria</taxon>
        <taxon>Alteromonadales</taxon>
        <taxon>Alteromonadaceae</taxon>
        <taxon>Alginatibacterium</taxon>
    </lineage>
</organism>
<dbReference type="PROSITE" id="PS51257">
    <property type="entry name" value="PROKAR_LIPOPROTEIN"/>
    <property type="match status" value="1"/>
</dbReference>
<keyword evidence="6 9" id="KW-1133">Transmembrane helix</keyword>
<evidence type="ECO:0000256" key="3">
    <source>
        <dbReference type="ARBA" id="ARBA00022475"/>
    </source>
</evidence>
<dbReference type="OrthoDB" id="26202at2"/>
<comment type="function">
    <text evidence="9">Part of the tripartite ATP-independent periplasmic (TRAP) transport system.</text>
</comment>
<keyword evidence="4 9" id="KW-0997">Cell inner membrane</keyword>
<comment type="similarity">
    <text evidence="8 9">Belongs to the TRAP transporter small permease family.</text>
</comment>
<evidence type="ECO:0000256" key="5">
    <source>
        <dbReference type="ARBA" id="ARBA00022692"/>
    </source>
</evidence>
<dbReference type="AlphaFoldDB" id="A0A420EBN3"/>
<dbReference type="GO" id="GO:0022857">
    <property type="term" value="F:transmembrane transporter activity"/>
    <property type="evidence" value="ECO:0007669"/>
    <property type="project" value="UniProtKB-UniRule"/>
</dbReference>
<dbReference type="GO" id="GO:0005886">
    <property type="term" value="C:plasma membrane"/>
    <property type="evidence" value="ECO:0007669"/>
    <property type="project" value="UniProtKB-SubCell"/>
</dbReference>
<keyword evidence="5 9" id="KW-0812">Transmembrane</keyword>
<dbReference type="Pfam" id="PF04290">
    <property type="entry name" value="DctQ"/>
    <property type="match status" value="1"/>
</dbReference>
<comment type="caution">
    <text evidence="9">Lacks conserved residue(s) required for the propagation of feature annotation.</text>
</comment>
<comment type="subcellular location">
    <subcellularLocation>
        <location evidence="1 9">Cell inner membrane</location>
        <topology evidence="1 9">Multi-pass membrane protein</topology>
    </subcellularLocation>
</comment>